<keyword evidence="1" id="KW-0004">4Fe-4S</keyword>
<dbReference type="GO" id="GO:0016787">
    <property type="term" value="F:hydrolase activity"/>
    <property type="evidence" value="ECO:0007669"/>
    <property type="project" value="UniProtKB-KW"/>
</dbReference>
<evidence type="ECO:0000256" key="11">
    <source>
        <dbReference type="ARBA" id="ARBA00023204"/>
    </source>
</evidence>
<dbReference type="InterPro" id="IPR011604">
    <property type="entry name" value="PDDEXK-like_dom_sf"/>
</dbReference>
<organism evidence="16 17">
    <name type="scientific">Azohydromonas lata</name>
    <dbReference type="NCBI Taxonomy" id="45677"/>
    <lineage>
        <taxon>Bacteria</taxon>
        <taxon>Pseudomonadati</taxon>
        <taxon>Pseudomonadota</taxon>
        <taxon>Betaproteobacteria</taxon>
        <taxon>Burkholderiales</taxon>
        <taxon>Sphaerotilaceae</taxon>
        <taxon>Azohydromonas</taxon>
    </lineage>
</organism>
<evidence type="ECO:0000256" key="4">
    <source>
        <dbReference type="ARBA" id="ARBA00022763"/>
    </source>
</evidence>
<evidence type="ECO:0000256" key="9">
    <source>
        <dbReference type="ARBA" id="ARBA00023014"/>
    </source>
</evidence>
<evidence type="ECO:0000256" key="12">
    <source>
        <dbReference type="ARBA" id="ARBA00023235"/>
    </source>
</evidence>
<dbReference type="SUPFAM" id="SSF52540">
    <property type="entry name" value="P-loop containing nucleoside triphosphate hydrolases"/>
    <property type="match status" value="1"/>
</dbReference>
<evidence type="ECO:0000256" key="8">
    <source>
        <dbReference type="ARBA" id="ARBA00023004"/>
    </source>
</evidence>
<evidence type="ECO:0000256" key="6">
    <source>
        <dbReference type="ARBA" id="ARBA00022806"/>
    </source>
</evidence>
<dbReference type="InterPro" id="IPR006554">
    <property type="entry name" value="Helicase-like_DEXD_c2"/>
</dbReference>
<proteinExistence type="inferred from homology"/>
<keyword evidence="8" id="KW-0408">Iron</keyword>
<keyword evidence="7" id="KW-0067">ATP-binding</keyword>
<keyword evidence="2" id="KW-0479">Metal-binding</keyword>
<dbReference type="PANTHER" id="PTHR11472:SF34">
    <property type="entry name" value="REGULATOR OF TELOMERE ELONGATION HELICASE 1"/>
    <property type="match status" value="1"/>
</dbReference>
<dbReference type="InterPro" id="IPR006555">
    <property type="entry name" value="ATP-dep_Helicase_C"/>
</dbReference>
<dbReference type="InterPro" id="IPR045028">
    <property type="entry name" value="DinG/Rad3-like"/>
</dbReference>
<keyword evidence="9" id="KW-0411">Iron-sulfur</keyword>
<keyword evidence="11" id="KW-0234">DNA repair</keyword>
<dbReference type="EC" id="3.6.4.12" evidence="16"/>
<sequence>MSAQPSDKPPYTVAVRALCEFSLRRGDLDQRLAGGPTAQEGQEGHALVASRRAPGYRRELPLQADVGQLRVRGRADGYDPAAHRLEEVKTYRGRLERQPPGVRALHWAQLMAYGALLCREQGCVEVELALVYLELGSAHETVFTRRATAAELERELLSACAAFEQWARLEAAHRTARDAALQALAFPHAGFRAGQRTLAEAVYRAARDGRCLLAQAPTGIGKTVGTLFPLLKAMPGQQLDRICFLTAKTSGRALALQALATLRQAHAARQPAQPTPPGPPPCEGETTSRLPAGTPDTAPQPGAGDHRPAAALPLRVLELVAREKSCEHPDKSCHGGSCPLAAGFYDRLPAARLDAVALPAWEREPLRALAARHGLCPYYLGLELAPWADVYVGDYNHWFDSAALLHGLSSAQGWKTALLVDEAHNLVERARRMYSAELDPATWRLLARGATGEVKRALQRLQRRWREAVKLLDQGEDERESEGEGEGESGTAPAETATAAQASLLPGEGLRSPPAPATTSAPFAGTARAAVPSYRVLDGLPVKFVEALQLAANAVLQAQAEASGAPDAGQLDFAFEALHFARLAADFGPHALLDLQTDGARRRLSLRNVVPAPHLAPRLAAAQSLTLFSATLQPPHHHRALLGLPPDAVELDVPAPFAAEQLRVRVAQRLSTRWQHRQASLGRIVALMGAQYDERPGHYLAFFSSYGYLQQAADAFAAARPDIPAWRQSRGMSEPEQAAFVERFVEGGRGIGFAVLGGAFSEGIDLPGERLIGAFVATLGLPQVNPVNEQFRRLLDERLGAGFDHAYLYPGLQKVVQAAGRVIRGPQDRGVLHLLDERFNRPDVRALLPAWWAVGD</sequence>
<name>A0ABU5IIE9_9BURK</name>
<keyword evidence="3" id="KW-0547">Nucleotide-binding</keyword>
<feature type="region of interest" description="Disordered" evidence="14">
    <location>
        <begin position="265"/>
        <end position="307"/>
    </location>
</feature>
<feature type="domain" description="Helicase ATP-binding" evidence="15">
    <location>
        <begin position="181"/>
        <end position="479"/>
    </location>
</feature>
<accession>A0ABU5IIE9</accession>
<dbReference type="GO" id="GO:0003678">
    <property type="term" value="F:DNA helicase activity"/>
    <property type="evidence" value="ECO:0007669"/>
    <property type="project" value="UniProtKB-EC"/>
</dbReference>
<dbReference type="PROSITE" id="PS51193">
    <property type="entry name" value="HELICASE_ATP_BIND_2"/>
    <property type="match status" value="1"/>
</dbReference>
<dbReference type="Proteomes" id="UP001293718">
    <property type="component" value="Unassembled WGS sequence"/>
</dbReference>
<dbReference type="SMART" id="SM00491">
    <property type="entry name" value="HELICc2"/>
    <property type="match status" value="1"/>
</dbReference>
<dbReference type="Pfam" id="PF06733">
    <property type="entry name" value="DEAD_2"/>
    <property type="match status" value="1"/>
</dbReference>
<dbReference type="Gene3D" id="3.90.320.10">
    <property type="match status" value="1"/>
</dbReference>
<evidence type="ECO:0000256" key="3">
    <source>
        <dbReference type="ARBA" id="ARBA00022741"/>
    </source>
</evidence>
<evidence type="ECO:0000256" key="2">
    <source>
        <dbReference type="ARBA" id="ARBA00022723"/>
    </source>
</evidence>
<evidence type="ECO:0000256" key="14">
    <source>
        <dbReference type="SAM" id="MobiDB-lite"/>
    </source>
</evidence>
<gene>
    <name evidence="16" type="ORF">SM757_18425</name>
</gene>
<dbReference type="InterPro" id="IPR014013">
    <property type="entry name" value="Helic_SF1/SF2_ATP-bd_DinG/Rad3"/>
</dbReference>
<feature type="region of interest" description="Disordered" evidence="14">
    <location>
        <begin position="472"/>
        <end position="496"/>
    </location>
</feature>
<dbReference type="PANTHER" id="PTHR11472">
    <property type="entry name" value="DNA REPAIR DEAD HELICASE RAD3/XP-D SUBFAMILY MEMBER"/>
    <property type="match status" value="1"/>
</dbReference>
<evidence type="ECO:0000313" key="16">
    <source>
        <dbReference type="EMBL" id="MDZ5458559.1"/>
    </source>
</evidence>
<evidence type="ECO:0000259" key="15">
    <source>
        <dbReference type="PROSITE" id="PS51193"/>
    </source>
</evidence>
<evidence type="ECO:0000256" key="5">
    <source>
        <dbReference type="ARBA" id="ARBA00022801"/>
    </source>
</evidence>
<feature type="compositionally biased region" description="Pro residues" evidence="14">
    <location>
        <begin position="273"/>
        <end position="282"/>
    </location>
</feature>
<dbReference type="EMBL" id="JAXOJX010000031">
    <property type="protein sequence ID" value="MDZ5458559.1"/>
    <property type="molecule type" value="Genomic_DNA"/>
</dbReference>
<dbReference type="RefSeq" id="WP_322466611.1">
    <property type="nucleotide sequence ID" value="NZ_JAXOJX010000031.1"/>
</dbReference>
<dbReference type="Pfam" id="PF13307">
    <property type="entry name" value="Helicase_C_2"/>
    <property type="match status" value="1"/>
</dbReference>
<evidence type="ECO:0000313" key="17">
    <source>
        <dbReference type="Proteomes" id="UP001293718"/>
    </source>
</evidence>
<evidence type="ECO:0000256" key="10">
    <source>
        <dbReference type="ARBA" id="ARBA00023125"/>
    </source>
</evidence>
<dbReference type="InterPro" id="IPR010614">
    <property type="entry name" value="RAD3-like_helicase_DEAD"/>
</dbReference>
<keyword evidence="10" id="KW-0238">DNA-binding</keyword>
<feature type="compositionally biased region" description="Acidic residues" evidence="14">
    <location>
        <begin position="474"/>
        <end position="487"/>
    </location>
</feature>
<evidence type="ECO:0000256" key="7">
    <source>
        <dbReference type="ARBA" id="ARBA00022840"/>
    </source>
</evidence>
<keyword evidence="6 16" id="KW-0347">Helicase</keyword>
<protein>
    <submittedName>
        <fullName evidence="16">ATP-dependent DNA helicase</fullName>
        <ecNumber evidence="16">3.6.4.12</ecNumber>
    </submittedName>
</protein>
<reference evidence="16 17" key="1">
    <citation type="submission" date="2023-11" db="EMBL/GenBank/DDBJ databases">
        <title>Draft genome of Azohydromonas lata strain H1 (DSM1123), a polyhydroxyalkanoate producer.</title>
        <authorList>
            <person name="Traversa D."/>
            <person name="D'Addabbo P."/>
            <person name="Pazzani C."/>
            <person name="Manzari C."/>
            <person name="Chiara M."/>
            <person name="Scrascia M."/>
        </authorList>
    </citation>
    <scope>NUCLEOTIDE SEQUENCE [LARGE SCALE GENOMIC DNA]</scope>
    <source>
        <strain evidence="16 17">H1</strain>
    </source>
</reference>
<evidence type="ECO:0000256" key="13">
    <source>
        <dbReference type="ARBA" id="ARBA00038058"/>
    </source>
</evidence>
<keyword evidence="17" id="KW-1185">Reference proteome</keyword>
<comment type="similarity">
    <text evidence="13">Belongs to the helicase family. DinG subfamily.</text>
</comment>
<dbReference type="InterPro" id="IPR027417">
    <property type="entry name" value="P-loop_NTPase"/>
</dbReference>
<keyword evidence="12" id="KW-0413">Isomerase</keyword>
<evidence type="ECO:0000256" key="1">
    <source>
        <dbReference type="ARBA" id="ARBA00022485"/>
    </source>
</evidence>
<dbReference type="Gene3D" id="3.40.50.300">
    <property type="entry name" value="P-loop containing nucleotide triphosphate hydrolases"/>
    <property type="match status" value="2"/>
</dbReference>
<comment type="caution">
    <text evidence="16">The sequence shown here is derived from an EMBL/GenBank/DDBJ whole genome shotgun (WGS) entry which is preliminary data.</text>
</comment>
<keyword evidence="5 16" id="KW-0378">Hydrolase</keyword>
<keyword evidence="4" id="KW-0227">DNA damage</keyword>
<dbReference type="SMART" id="SM00488">
    <property type="entry name" value="DEXDc2"/>
    <property type="match status" value="1"/>
</dbReference>